<reference evidence="2" key="1">
    <citation type="submission" date="2020-10" db="EMBL/GenBank/DDBJ databases">
        <title>High-Quality Genome Resource of Clonostachys rosea strain S41 by Oxford Nanopore Long-Read Sequencing.</title>
        <authorList>
            <person name="Wang H."/>
        </authorList>
    </citation>
    <scope>NUCLEOTIDE SEQUENCE</scope>
    <source>
        <strain evidence="2">S41</strain>
    </source>
</reference>
<name>A0A8H7K1C9_BIOOC</name>
<evidence type="ECO:0000313" key="2">
    <source>
        <dbReference type="EMBL" id="KAF9742309.1"/>
    </source>
</evidence>
<dbReference type="Proteomes" id="UP000616885">
    <property type="component" value="Unassembled WGS sequence"/>
</dbReference>
<proteinExistence type="predicted"/>
<organism evidence="2 3">
    <name type="scientific">Bionectria ochroleuca</name>
    <name type="common">Gliocladium roseum</name>
    <dbReference type="NCBI Taxonomy" id="29856"/>
    <lineage>
        <taxon>Eukaryota</taxon>
        <taxon>Fungi</taxon>
        <taxon>Dikarya</taxon>
        <taxon>Ascomycota</taxon>
        <taxon>Pezizomycotina</taxon>
        <taxon>Sordariomycetes</taxon>
        <taxon>Hypocreomycetidae</taxon>
        <taxon>Hypocreales</taxon>
        <taxon>Bionectriaceae</taxon>
        <taxon>Clonostachys</taxon>
    </lineage>
</organism>
<evidence type="ECO:0000313" key="3">
    <source>
        <dbReference type="Proteomes" id="UP000616885"/>
    </source>
</evidence>
<dbReference type="EMBL" id="JADCTT010000022">
    <property type="protein sequence ID" value="KAF9742309.1"/>
    <property type="molecule type" value="Genomic_DNA"/>
</dbReference>
<dbReference type="AlphaFoldDB" id="A0A8H7K1C9"/>
<comment type="caution">
    <text evidence="2">The sequence shown here is derived from an EMBL/GenBank/DDBJ whole genome shotgun (WGS) entry which is preliminary data.</text>
</comment>
<gene>
    <name evidence="2" type="ORF">IM811_009609</name>
</gene>
<evidence type="ECO:0000256" key="1">
    <source>
        <dbReference type="SAM" id="MobiDB-lite"/>
    </source>
</evidence>
<accession>A0A8H7K1C9</accession>
<sequence>MDITTWSPHGLITTPLSEILYLSAQISMDPFGNIIDPKEQQTVELFCALFNKFIFREDEFISFSQAQPQLQSNEACGFVIENYVADKDAYHILCFLEVRRAKNQTGSHIVALETQALGNCGQFFQANPGVPFIYACTLVGTYIRCWTILATEDGGPRMQGFWGGYDKGTFDHYLDVGLEQNKGQLERAFQHMKTTPPTKRPLNVDPNNVASG</sequence>
<feature type="region of interest" description="Disordered" evidence="1">
    <location>
        <begin position="193"/>
        <end position="212"/>
    </location>
</feature>
<protein>
    <submittedName>
        <fullName evidence="2">Uncharacterized protein</fullName>
    </submittedName>
</protein>